<proteinExistence type="predicted"/>
<organism evidence="2 3">
    <name type="scientific">Ensete ventricosum</name>
    <name type="common">Abyssinian banana</name>
    <name type="synonym">Musa ensete</name>
    <dbReference type="NCBI Taxonomy" id="4639"/>
    <lineage>
        <taxon>Eukaryota</taxon>
        <taxon>Viridiplantae</taxon>
        <taxon>Streptophyta</taxon>
        <taxon>Embryophyta</taxon>
        <taxon>Tracheophyta</taxon>
        <taxon>Spermatophyta</taxon>
        <taxon>Magnoliopsida</taxon>
        <taxon>Liliopsida</taxon>
        <taxon>Zingiberales</taxon>
        <taxon>Musaceae</taxon>
        <taxon>Ensete</taxon>
    </lineage>
</organism>
<evidence type="ECO:0000313" key="2">
    <source>
        <dbReference type="EMBL" id="KAJ8509662.1"/>
    </source>
</evidence>
<keyword evidence="1" id="KW-0472">Membrane</keyword>
<dbReference type="PANTHER" id="PTHR33625">
    <property type="entry name" value="OS08G0179900 PROTEIN"/>
    <property type="match status" value="1"/>
</dbReference>
<name>A0AAV8RV04_ENSVE</name>
<keyword evidence="1" id="KW-1133">Transmembrane helix</keyword>
<dbReference type="PANTHER" id="PTHR33625:SF4">
    <property type="entry name" value="OS08G0179900 PROTEIN"/>
    <property type="match status" value="1"/>
</dbReference>
<dbReference type="AlphaFoldDB" id="A0AAV8RV04"/>
<reference evidence="2 3" key="1">
    <citation type="submission" date="2022-12" db="EMBL/GenBank/DDBJ databases">
        <title>Chromosome-scale assembly of the Ensete ventricosum genome.</title>
        <authorList>
            <person name="Dussert Y."/>
            <person name="Stocks J."/>
            <person name="Wendawek A."/>
            <person name="Woldeyes F."/>
            <person name="Nichols R.A."/>
            <person name="Borrell J.S."/>
        </authorList>
    </citation>
    <scope>NUCLEOTIDE SEQUENCE [LARGE SCALE GENOMIC DNA]</scope>
    <source>
        <strain evidence="3">cv. Maze</strain>
        <tissue evidence="2">Seeds</tissue>
    </source>
</reference>
<sequence length="302" mass="32111">MGGGVLRTAAKAAGLIGYRSAGHQAASKVYRSSSSVVSAVAPATEAVPSISVASSHNDLLEAAPEIQGPAWNFDDWEIADWEEEEKDIAIDSLHPAPRLVVGPVASLEEAKEATSELKDALDMVYFTPNTNESTVQATQESTHSEASSIVPSKPTHVVQAFSLLRGSPEAQDVVASLASDANVWNAVMKNEKVMEFYRTHQSSALNSESDVASEDVADDCESSTVETTPNSVFSDFVNNVKVKVVAMVNNISSFFQEILRALAGNSSPTSTNTDKPFVDFAFGSSFLALAIATILVVLLRRG</sequence>
<dbReference type="EMBL" id="JAQQAF010000001">
    <property type="protein sequence ID" value="KAJ8509662.1"/>
    <property type="molecule type" value="Genomic_DNA"/>
</dbReference>
<keyword evidence="1" id="KW-0812">Transmembrane</keyword>
<evidence type="ECO:0000256" key="1">
    <source>
        <dbReference type="SAM" id="Phobius"/>
    </source>
</evidence>
<protein>
    <submittedName>
        <fullName evidence="2">Uncharacterized protein</fullName>
    </submittedName>
</protein>
<dbReference type="Proteomes" id="UP001222027">
    <property type="component" value="Unassembled WGS sequence"/>
</dbReference>
<keyword evidence="3" id="KW-1185">Reference proteome</keyword>
<gene>
    <name evidence="2" type="ORF">OPV22_000096</name>
</gene>
<accession>A0AAV8RV04</accession>
<evidence type="ECO:0000313" key="3">
    <source>
        <dbReference type="Proteomes" id="UP001222027"/>
    </source>
</evidence>
<feature type="transmembrane region" description="Helical" evidence="1">
    <location>
        <begin position="280"/>
        <end position="299"/>
    </location>
</feature>
<comment type="caution">
    <text evidence="2">The sequence shown here is derived from an EMBL/GenBank/DDBJ whole genome shotgun (WGS) entry which is preliminary data.</text>
</comment>